<dbReference type="EMBL" id="KZ679002">
    <property type="protein sequence ID" value="PSR73252.1"/>
    <property type="molecule type" value="Genomic_DNA"/>
</dbReference>
<dbReference type="AlphaFoldDB" id="A0A2T2ZRL3"/>
<dbReference type="InParanoid" id="A0A2T2ZRL3"/>
<feature type="non-terminal residue" evidence="1">
    <location>
        <position position="149"/>
    </location>
</feature>
<accession>A0A2T2ZRL3</accession>
<gene>
    <name evidence="1" type="ORF">BD289DRAFT_340776</name>
</gene>
<dbReference type="OrthoDB" id="152248at2759"/>
<dbReference type="Pfam" id="PF14273">
    <property type="entry name" value="DUF4360"/>
    <property type="match status" value="1"/>
</dbReference>
<evidence type="ECO:0000313" key="2">
    <source>
        <dbReference type="Proteomes" id="UP000241462"/>
    </source>
</evidence>
<reference evidence="1 2" key="1">
    <citation type="journal article" date="2018" name="Mycol. Prog.">
        <title>Coniella lustricola, a new species from submerged detritus.</title>
        <authorList>
            <person name="Raudabaugh D.B."/>
            <person name="Iturriaga T."/>
            <person name="Carver A."/>
            <person name="Mondo S."/>
            <person name="Pangilinan J."/>
            <person name="Lipzen A."/>
            <person name="He G."/>
            <person name="Amirebrahimi M."/>
            <person name="Grigoriev I.V."/>
            <person name="Miller A.N."/>
        </authorList>
    </citation>
    <scope>NUCLEOTIDE SEQUENCE [LARGE SCALE GENOMIC DNA]</scope>
    <source>
        <strain evidence="1 2">B22-T-1</strain>
    </source>
</reference>
<dbReference type="Proteomes" id="UP000241462">
    <property type="component" value="Unassembled WGS sequence"/>
</dbReference>
<dbReference type="PANTHER" id="PTHR38847:SF1">
    <property type="entry name" value="PSEUDOURIDINE SYNTHASE RSUA_RLUA-LIKE DOMAIN-CONTAINING PROTEIN"/>
    <property type="match status" value="1"/>
</dbReference>
<evidence type="ECO:0000313" key="1">
    <source>
        <dbReference type="EMBL" id="PSR73252.1"/>
    </source>
</evidence>
<dbReference type="STRING" id="2025994.A0A2T2ZRL3"/>
<keyword evidence="2" id="KW-1185">Reference proteome</keyword>
<sequence length="149" mass="15389">ALLVPLVASAATIVNPGTGGTAPNPNDIRISNATFSGNGCPQNSVTTLVSSDATVITFGFDAFQAYIGPGTTIADRSKNCQLHLSVEYPGGFQFAVVDATYHGFAQLDAGVTGNFYSTYYFSEDASATTTTQSSIVGGGPWANGQVYTK</sequence>
<organism evidence="1 2">
    <name type="scientific">Coniella lustricola</name>
    <dbReference type="NCBI Taxonomy" id="2025994"/>
    <lineage>
        <taxon>Eukaryota</taxon>
        <taxon>Fungi</taxon>
        <taxon>Dikarya</taxon>
        <taxon>Ascomycota</taxon>
        <taxon>Pezizomycotina</taxon>
        <taxon>Sordariomycetes</taxon>
        <taxon>Sordariomycetidae</taxon>
        <taxon>Diaporthales</taxon>
        <taxon>Schizoparmaceae</taxon>
        <taxon>Coniella</taxon>
    </lineage>
</organism>
<proteinExistence type="predicted"/>
<name>A0A2T2ZRL3_9PEZI</name>
<protein>
    <recommendedName>
        <fullName evidence="3">DUF4360 domain-containing protein</fullName>
    </recommendedName>
</protein>
<dbReference type="InterPro" id="IPR025649">
    <property type="entry name" value="DUF4360"/>
</dbReference>
<feature type="non-terminal residue" evidence="1">
    <location>
        <position position="1"/>
    </location>
</feature>
<evidence type="ECO:0008006" key="3">
    <source>
        <dbReference type="Google" id="ProtNLM"/>
    </source>
</evidence>
<dbReference type="PANTHER" id="PTHR38847">
    <property type="match status" value="1"/>
</dbReference>